<evidence type="ECO:0000313" key="1">
    <source>
        <dbReference type="EMBL" id="GAA2105191.1"/>
    </source>
</evidence>
<dbReference type="RefSeq" id="WP_231249050.1">
    <property type="nucleotide sequence ID" value="NZ_BAAAMQ010000010.1"/>
</dbReference>
<dbReference type="EMBL" id="BAAAMQ010000010">
    <property type="protein sequence ID" value="GAA2105191.1"/>
    <property type="molecule type" value="Genomic_DNA"/>
</dbReference>
<keyword evidence="2" id="KW-1185">Reference proteome</keyword>
<sequence length="236" mass="25577">MSRDTLPLLVEFCGEEHAVHPDQTFSVGRDADLVVDDNAYLHRRLIEFAHHDGFWWLRNVGSRLSVTVSGEAGRLQSWVGPGSSVPLVLPAVSVLFSAGGTTYEIDVRAEVPVFESVSHGGDSDSDATLGAVDLTPTQFQLVLALAEQTLRRAGTGLADLPTNATAAQRLGWSTTTFNRKLDNVCDKFDRAGVKGMRGGPERLATQRRARLVEYAVAARIVTAQHLPLLDTRGEVS</sequence>
<name>A0ABN2X5J1_9ACTN</name>
<gene>
    <name evidence="1" type="ORF">GCM10009726_17540</name>
</gene>
<accession>A0ABN2X5J1</accession>
<evidence type="ECO:0000313" key="2">
    <source>
        <dbReference type="Proteomes" id="UP001501161"/>
    </source>
</evidence>
<proteinExistence type="predicted"/>
<reference evidence="1 2" key="1">
    <citation type="journal article" date="2019" name="Int. J. Syst. Evol. Microbiol.">
        <title>The Global Catalogue of Microorganisms (GCM) 10K type strain sequencing project: providing services to taxonomists for standard genome sequencing and annotation.</title>
        <authorList>
            <consortium name="The Broad Institute Genomics Platform"/>
            <consortium name="The Broad Institute Genome Sequencing Center for Infectious Disease"/>
            <person name="Wu L."/>
            <person name="Ma J."/>
        </authorList>
    </citation>
    <scope>NUCLEOTIDE SEQUENCE [LARGE SCALE GENOMIC DNA]</scope>
    <source>
        <strain evidence="1 2">JCM 13813</strain>
    </source>
</reference>
<dbReference type="Proteomes" id="UP001501161">
    <property type="component" value="Unassembled WGS sequence"/>
</dbReference>
<evidence type="ECO:0008006" key="3">
    <source>
        <dbReference type="Google" id="ProtNLM"/>
    </source>
</evidence>
<organism evidence="1 2">
    <name type="scientific">Nocardioides furvisabuli</name>
    <dbReference type="NCBI Taxonomy" id="375542"/>
    <lineage>
        <taxon>Bacteria</taxon>
        <taxon>Bacillati</taxon>
        <taxon>Actinomycetota</taxon>
        <taxon>Actinomycetes</taxon>
        <taxon>Propionibacteriales</taxon>
        <taxon>Nocardioidaceae</taxon>
        <taxon>Nocardioides</taxon>
    </lineage>
</organism>
<protein>
    <recommendedName>
        <fullName evidence="3">FHA domain-containing protein</fullName>
    </recommendedName>
</protein>
<comment type="caution">
    <text evidence="1">The sequence shown here is derived from an EMBL/GenBank/DDBJ whole genome shotgun (WGS) entry which is preliminary data.</text>
</comment>